<name>A0A4Y7SDH9_COPMI</name>
<dbReference type="STRING" id="71717.A0A4Y7SDH9"/>
<comment type="caution">
    <text evidence="2">The sequence shown here is derived from an EMBL/GenBank/DDBJ whole genome shotgun (WGS) entry which is preliminary data.</text>
</comment>
<feature type="region of interest" description="Disordered" evidence="1">
    <location>
        <begin position="361"/>
        <end position="553"/>
    </location>
</feature>
<feature type="compositionally biased region" description="Basic and acidic residues" evidence="1">
    <location>
        <begin position="377"/>
        <end position="391"/>
    </location>
</feature>
<dbReference type="EMBL" id="QPFP01000183">
    <property type="protein sequence ID" value="TEB19583.1"/>
    <property type="molecule type" value="Genomic_DNA"/>
</dbReference>
<reference evidence="2 3" key="1">
    <citation type="journal article" date="2019" name="Nat. Ecol. Evol.">
        <title>Megaphylogeny resolves global patterns of mushroom evolution.</title>
        <authorList>
            <person name="Varga T."/>
            <person name="Krizsan K."/>
            <person name="Foldi C."/>
            <person name="Dima B."/>
            <person name="Sanchez-Garcia M."/>
            <person name="Sanchez-Ramirez S."/>
            <person name="Szollosi G.J."/>
            <person name="Szarkandi J.G."/>
            <person name="Papp V."/>
            <person name="Albert L."/>
            <person name="Andreopoulos W."/>
            <person name="Angelini C."/>
            <person name="Antonin V."/>
            <person name="Barry K.W."/>
            <person name="Bougher N.L."/>
            <person name="Buchanan P."/>
            <person name="Buyck B."/>
            <person name="Bense V."/>
            <person name="Catcheside P."/>
            <person name="Chovatia M."/>
            <person name="Cooper J."/>
            <person name="Damon W."/>
            <person name="Desjardin D."/>
            <person name="Finy P."/>
            <person name="Geml J."/>
            <person name="Haridas S."/>
            <person name="Hughes K."/>
            <person name="Justo A."/>
            <person name="Karasinski D."/>
            <person name="Kautmanova I."/>
            <person name="Kiss B."/>
            <person name="Kocsube S."/>
            <person name="Kotiranta H."/>
            <person name="LaButti K.M."/>
            <person name="Lechner B.E."/>
            <person name="Liimatainen K."/>
            <person name="Lipzen A."/>
            <person name="Lukacs Z."/>
            <person name="Mihaltcheva S."/>
            <person name="Morgado L.N."/>
            <person name="Niskanen T."/>
            <person name="Noordeloos M.E."/>
            <person name="Ohm R.A."/>
            <person name="Ortiz-Santana B."/>
            <person name="Ovrebo C."/>
            <person name="Racz N."/>
            <person name="Riley R."/>
            <person name="Savchenko A."/>
            <person name="Shiryaev A."/>
            <person name="Soop K."/>
            <person name="Spirin V."/>
            <person name="Szebenyi C."/>
            <person name="Tomsovsky M."/>
            <person name="Tulloss R.E."/>
            <person name="Uehling J."/>
            <person name="Grigoriev I.V."/>
            <person name="Vagvolgyi C."/>
            <person name="Papp T."/>
            <person name="Martin F.M."/>
            <person name="Miettinen O."/>
            <person name="Hibbett D.S."/>
            <person name="Nagy L.G."/>
        </authorList>
    </citation>
    <scope>NUCLEOTIDE SEQUENCE [LARGE SCALE GENOMIC DNA]</scope>
    <source>
        <strain evidence="2 3">FP101781</strain>
    </source>
</reference>
<organism evidence="2 3">
    <name type="scientific">Coprinellus micaceus</name>
    <name type="common">Glistening ink-cap mushroom</name>
    <name type="synonym">Coprinus micaceus</name>
    <dbReference type="NCBI Taxonomy" id="71717"/>
    <lineage>
        <taxon>Eukaryota</taxon>
        <taxon>Fungi</taxon>
        <taxon>Dikarya</taxon>
        <taxon>Basidiomycota</taxon>
        <taxon>Agaricomycotina</taxon>
        <taxon>Agaricomycetes</taxon>
        <taxon>Agaricomycetidae</taxon>
        <taxon>Agaricales</taxon>
        <taxon>Agaricineae</taxon>
        <taxon>Psathyrellaceae</taxon>
        <taxon>Coprinellus</taxon>
    </lineage>
</organism>
<feature type="compositionally biased region" description="Polar residues" evidence="1">
    <location>
        <begin position="286"/>
        <end position="304"/>
    </location>
</feature>
<evidence type="ECO:0000313" key="2">
    <source>
        <dbReference type="EMBL" id="TEB19583.1"/>
    </source>
</evidence>
<feature type="region of interest" description="Disordered" evidence="1">
    <location>
        <begin position="724"/>
        <end position="743"/>
    </location>
</feature>
<accession>A0A4Y7SDH9</accession>
<feature type="compositionally biased region" description="Basic and acidic residues" evidence="1">
    <location>
        <begin position="731"/>
        <end position="743"/>
    </location>
</feature>
<evidence type="ECO:0000313" key="3">
    <source>
        <dbReference type="Proteomes" id="UP000298030"/>
    </source>
</evidence>
<dbReference type="AlphaFoldDB" id="A0A4Y7SDH9"/>
<keyword evidence="3" id="KW-1185">Reference proteome</keyword>
<sequence length="743" mass="80780">MTRKAWTTTDERTWLLTRIPQYARRQLDGQPLKPCASRPGSPITLIPTETLDTVTNSSSGSRQVIQVTPKRIMLEWQAYMKLYWDSKIKSSFEQAWAEHANTIAQGTADPTTTRLSIQIAVAKDLFSKESDEVKNEVDDYRQKVIKGTLYDDDEERRNEEILSAVVKLPRTMNWVCESLRNQLDHHVFMKADGKTKDGKSLEDFLGGEKYNTLLEWLNDWTKASYGLSHQSPHTEFAMLNKTQMTRTARSDLLAVTQSPSQAVRLIPTTSETAEALKTMLEEPALLSQTPGSEDVTQPVEQPNAGNDVVEPETHGDRNDAESDPEEPQRPRYEPGQYEAERQANIAKNNALLAQLGFSTGPTLGNLGSRPKPHPKKNSKEKSSPADIENRRLSLRNHGEGSSNSDGTATQDPALPLPSTTLANTSITMNAGPVETTLNSSKDAVTGDLGTSLPSDHAQAPATTEGVGSDQEEGEGKGAEQESGVLEGAIVPPTPHAHPSQPDGAPAAVARETAVSASDDDKSNHAAHPGDTNPSASPTITSSKISLTTSHTGPTFSVDQPIPNWIADHGTLAHLTSVNDSQKWRAIVNDLLVLNAHASNGKLKSDGRPSGVGGWMALKGQKRAAIPDFDMVPFLESFLKWWCLLQPAWRTFGVESEDPSVFSRDVPAGEKWGQLAKAGMSGFYVVVVALSWALAKVSGEAPVQLVSAVDDVAWVLYKLVATASGSAKRPPPRQEEAHGRRVKK</sequence>
<evidence type="ECO:0000256" key="1">
    <source>
        <dbReference type="SAM" id="MobiDB-lite"/>
    </source>
</evidence>
<feature type="compositionally biased region" description="Polar residues" evidence="1">
    <location>
        <begin position="399"/>
        <end position="410"/>
    </location>
</feature>
<dbReference type="Proteomes" id="UP000298030">
    <property type="component" value="Unassembled WGS sequence"/>
</dbReference>
<feature type="compositionally biased region" description="Low complexity" evidence="1">
    <location>
        <begin position="536"/>
        <end position="551"/>
    </location>
</feature>
<feature type="compositionally biased region" description="Basic and acidic residues" evidence="1">
    <location>
        <begin position="311"/>
        <end position="332"/>
    </location>
</feature>
<protein>
    <submittedName>
        <fullName evidence="2">Uncharacterized protein</fullName>
    </submittedName>
</protein>
<dbReference type="OrthoDB" id="3068562at2759"/>
<proteinExistence type="predicted"/>
<feature type="compositionally biased region" description="Polar residues" evidence="1">
    <location>
        <begin position="417"/>
        <end position="428"/>
    </location>
</feature>
<gene>
    <name evidence="2" type="ORF">FA13DRAFT_1718654</name>
</gene>
<feature type="region of interest" description="Disordered" evidence="1">
    <location>
        <begin position="286"/>
        <end position="336"/>
    </location>
</feature>